<evidence type="ECO:0000256" key="1">
    <source>
        <dbReference type="SAM" id="MobiDB-lite"/>
    </source>
</evidence>
<feature type="compositionally biased region" description="Gly residues" evidence="1">
    <location>
        <begin position="441"/>
        <end position="454"/>
    </location>
</feature>
<keyword evidence="3" id="KW-1185">Reference proteome</keyword>
<protein>
    <submittedName>
        <fullName evidence="2">Mu-like prophage protein gp29</fullName>
    </submittedName>
</protein>
<feature type="region of interest" description="Disordered" evidence="1">
    <location>
        <begin position="436"/>
        <end position="456"/>
    </location>
</feature>
<proteinExistence type="predicted"/>
<dbReference type="EMBL" id="FWZX01000048">
    <property type="protein sequence ID" value="SMF82998.1"/>
    <property type="molecule type" value="Genomic_DNA"/>
</dbReference>
<dbReference type="InterPro" id="IPR009279">
    <property type="entry name" value="Portal_Mu"/>
</dbReference>
<accession>A0A1Y6CW45</accession>
<gene>
    <name evidence="2" type="ORF">SAMN05428998_14835</name>
</gene>
<dbReference type="Proteomes" id="UP000192917">
    <property type="component" value="Unassembled WGS sequence"/>
</dbReference>
<reference evidence="2 3" key="1">
    <citation type="submission" date="2017-04" db="EMBL/GenBank/DDBJ databases">
        <authorList>
            <person name="Afonso C.L."/>
            <person name="Miller P.J."/>
            <person name="Scott M.A."/>
            <person name="Spackman E."/>
            <person name="Goraichik I."/>
            <person name="Dimitrov K.M."/>
            <person name="Suarez D.L."/>
            <person name="Swayne D.E."/>
        </authorList>
    </citation>
    <scope>NUCLEOTIDE SEQUENCE [LARGE SCALE GENOMIC DNA]</scope>
    <source>
        <strain evidence="2 3">USBA 355</strain>
    </source>
</reference>
<evidence type="ECO:0000313" key="3">
    <source>
        <dbReference type="Proteomes" id="UP000192917"/>
    </source>
</evidence>
<organism evidence="2 3">
    <name type="scientific">Tistlia consotensis USBA 355</name>
    <dbReference type="NCBI Taxonomy" id="560819"/>
    <lineage>
        <taxon>Bacteria</taxon>
        <taxon>Pseudomonadati</taxon>
        <taxon>Pseudomonadota</taxon>
        <taxon>Alphaproteobacteria</taxon>
        <taxon>Rhodospirillales</taxon>
        <taxon>Rhodovibrionaceae</taxon>
        <taxon>Tistlia</taxon>
    </lineage>
</organism>
<dbReference type="STRING" id="560819.SAMN05428998_14835"/>
<dbReference type="AlphaFoldDB" id="A0A1Y6CW45"/>
<dbReference type="RefSeq" id="WP_085127047.1">
    <property type="nucleotide sequence ID" value="NZ_FWZX01000048.1"/>
</dbReference>
<evidence type="ECO:0000313" key="2">
    <source>
        <dbReference type="EMBL" id="SMF82998.1"/>
    </source>
</evidence>
<sequence>MATPVLLDHLGRPIQRQVLQQEVAAPTVTGVRQVMTGHPEVGLTPQRLARILREAEEGEPTRYLELAEAMEEKDLHYASVLGTRKRQVAQLPVKVVAADDSPEAQRQAEFLEAFLERDELQDELVDVLDATGKGYSCTEIVWDFSEGQWWPARLEWRDPRWFTFDREDGRTPLLREMGEPQPLAPFKWITHLAKAKSGLPIRGGLARLAAWMYLFKNYAVKDWISFIEVYGMPIRLGKYHAGASNEEKAILLSAVRNIGTDVGAIIPEGMVIEFVEAIGKGSSSIDLYDRFAAWADAQISKGVLGQNLTTEVKGGSYAAAQVHNDVRQDIETADAKQVSATLNRDLMRPAIDLNFGPQQSYPRLVVGREEEQDLRMLLAGVKTLVPLGARVSKSGMARAFGLPEAVDDQDLLTAPAGGPAVPPDGTDPALAKALAARQGDSAGGTGGDPGGDPGAGQVVLDPAAEAAMKAARPPIEGLVEQLKERLAAAGSWEEAQGALLELAQQASDPRLVETMREALVLAELQGMDAIASRKP</sequence>
<dbReference type="Pfam" id="PF06074">
    <property type="entry name" value="Portal_Mu"/>
    <property type="match status" value="1"/>
</dbReference>
<name>A0A1Y6CW45_9PROT</name>